<proteinExistence type="predicted"/>
<gene>
    <name evidence="5" type="ORF">KI387_022576</name>
</gene>
<evidence type="ECO:0000259" key="4">
    <source>
        <dbReference type="PROSITE" id="PS50888"/>
    </source>
</evidence>
<dbReference type="PANTHER" id="PTHR11514:SF43">
    <property type="entry name" value="TRANSCRIPTION FACTOR MYC2"/>
    <property type="match status" value="1"/>
</dbReference>
<dbReference type="GO" id="GO:0005634">
    <property type="term" value="C:nucleus"/>
    <property type="evidence" value="ECO:0007669"/>
    <property type="project" value="TreeGrafter"/>
</dbReference>
<dbReference type="PANTHER" id="PTHR11514">
    <property type="entry name" value="MYC"/>
    <property type="match status" value="1"/>
</dbReference>
<dbReference type="GO" id="GO:0046983">
    <property type="term" value="F:protein dimerization activity"/>
    <property type="evidence" value="ECO:0007669"/>
    <property type="project" value="InterPro"/>
</dbReference>
<dbReference type="GO" id="GO:0000976">
    <property type="term" value="F:transcription cis-regulatory region binding"/>
    <property type="evidence" value="ECO:0007669"/>
    <property type="project" value="TreeGrafter"/>
</dbReference>
<dbReference type="Proteomes" id="UP000824469">
    <property type="component" value="Unassembled WGS sequence"/>
</dbReference>
<organism evidence="5 6">
    <name type="scientific">Taxus chinensis</name>
    <name type="common">Chinese yew</name>
    <name type="synonym">Taxus wallichiana var. chinensis</name>
    <dbReference type="NCBI Taxonomy" id="29808"/>
    <lineage>
        <taxon>Eukaryota</taxon>
        <taxon>Viridiplantae</taxon>
        <taxon>Streptophyta</taxon>
        <taxon>Embryophyta</taxon>
        <taxon>Tracheophyta</taxon>
        <taxon>Spermatophyta</taxon>
        <taxon>Pinopsida</taxon>
        <taxon>Pinidae</taxon>
        <taxon>Conifers II</taxon>
        <taxon>Cupressales</taxon>
        <taxon>Taxaceae</taxon>
        <taxon>Taxus</taxon>
    </lineage>
</organism>
<dbReference type="EMBL" id="JAHRHJ020000005">
    <property type="protein sequence ID" value="KAH9313949.1"/>
    <property type="molecule type" value="Genomic_DNA"/>
</dbReference>
<dbReference type="PROSITE" id="PS50888">
    <property type="entry name" value="BHLH"/>
    <property type="match status" value="1"/>
</dbReference>
<feature type="domain" description="BHLH" evidence="4">
    <location>
        <begin position="32"/>
        <end position="81"/>
    </location>
</feature>
<keyword evidence="2" id="KW-0804">Transcription</keyword>
<dbReference type="InterPro" id="IPR045084">
    <property type="entry name" value="AIB/MYC-like"/>
</dbReference>
<dbReference type="Pfam" id="PF00010">
    <property type="entry name" value="HLH"/>
    <property type="match status" value="1"/>
</dbReference>
<evidence type="ECO:0000256" key="1">
    <source>
        <dbReference type="ARBA" id="ARBA00023015"/>
    </source>
</evidence>
<feature type="non-terminal residue" evidence="5">
    <location>
        <position position="201"/>
    </location>
</feature>
<dbReference type="AlphaFoldDB" id="A0AA38G328"/>
<reference evidence="5 6" key="1">
    <citation type="journal article" date="2021" name="Nat. Plants">
        <title>The Taxus genome provides insights into paclitaxel biosynthesis.</title>
        <authorList>
            <person name="Xiong X."/>
            <person name="Gou J."/>
            <person name="Liao Q."/>
            <person name="Li Y."/>
            <person name="Zhou Q."/>
            <person name="Bi G."/>
            <person name="Li C."/>
            <person name="Du R."/>
            <person name="Wang X."/>
            <person name="Sun T."/>
            <person name="Guo L."/>
            <person name="Liang H."/>
            <person name="Lu P."/>
            <person name="Wu Y."/>
            <person name="Zhang Z."/>
            <person name="Ro D.K."/>
            <person name="Shang Y."/>
            <person name="Huang S."/>
            <person name="Yan J."/>
        </authorList>
    </citation>
    <scope>NUCLEOTIDE SEQUENCE [LARGE SCALE GENOMIC DNA]</scope>
    <source>
        <strain evidence="5">Ta-2019</strain>
    </source>
</reference>
<keyword evidence="3" id="KW-0175">Coiled coil</keyword>
<dbReference type="Gene3D" id="4.10.280.10">
    <property type="entry name" value="Helix-loop-helix DNA-binding domain"/>
    <property type="match status" value="1"/>
</dbReference>
<dbReference type="SMART" id="SM00353">
    <property type="entry name" value="HLH"/>
    <property type="match status" value="1"/>
</dbReference>
<keyword evidence="6" id="KW-1185">Reference proteome</keyword>
<protein>
    <recommendedName>
        <fullName evidence="4">BHLH domain-containing protein</fullName>
    </recommendedName>
</protein>
<keyword evidence="1" id="KW-0805">Transcription regulation</keyword>
<evidence type="ECO:0000256" key="2">
    <source>
        <dbReference type="ARBA" id="ARBA00023163"/>
    </source>
</evidence>
<accession>A0AA38G328</accession>
<dbReference type="InterPro" id="IPR036638">
    <property type="entry name" value="HLH_DNA-bd_sf"/>
</dbReference>
<dbReference type="SUPFAM" id="SSF47459">
    <property type="entry name" value="HLH, helix-loop-helix DNA-binding domain"/>
    <property type="match status" value="1"/>
</dbReference>
<dbReference type="GO" id="GO:0003700">
    <property type="term" value="F:DNA-binding transcription factor activity"/>
    <property type="evidence" value="ECO:0007669"/>
    <property type="project" value="InterPro"/>
</dbReference>
<feature type="coiled-coil region" evidence="3">
    <location>
        <begin position="71"/>
        <end position="98"/>
    </location>
</feature>
<name>A0AA38G328_TAXCH</name>
<sequence length="201" mass="22987">MDVMRLLFNEPCVNKGEDINGNINAAAKTSRPTSSKSALAEKARRWKMNNLLYILRSKVPIVSKMDKASILSDAIDYIQQLKREIHNTEDDFKKAVNSNAMMCDKNVICNTQREFTALDHRCSLKTTYQKDLLEMTVKAISASAIEIQLVRQQYDGERKTRDQSRIYSFVHGATVAMESLSLNIVSINLIREPFECLRFFV</sequence>
<comment type="caution">
    <text evidence="5">The sequence shown here is derived from an EMBL/GenBank/DDBJ whole genome shotgun (WGS) entry which is preliminary data.</text>
</comment>
<dbReference type="InterPro" id="IPR011598">
    <property type="entry name" value="bHLH_dom"/>
</dbReference>
<evidence type="ECO:0000313" key="5">
    <source>
        <dbReference type="EMBL" id="KAH9313949.1"/>
    </source>
</evidence>
<evidence type="ECO:0000313" key="6">
    <source>
        <dbReference type="Proteomes" id="UP000824469"/>
    </source>
</evidence>
<evidence type="ECO:0000256" key="3">
    <source>
        <dbReference type="SAM" id="Coils"/>
    </source>
</evidence>